<dbReference type="InterPro" id="IPR011701">
    <property type="entry name" value="MFS"/>
</dbReference>
<dbReference type="NCBIfam" id="TIGR00711">
    <property type="entry name" value="efflux_EmrB"/>
    <property type="match status" value="1"/>
</dbReference>
<dbReference type="PANTHER" id="PTHR23501:SF197">
    <property type="entry name" value="COMD"/>
    <property type="match status" value="1"/>
</dbReference>
<comment type="subcellular location">
    <subcellularLocation>
        <location evidence="1">Cell membrane</location>
        <topology evidence="1">Multi-pass membrane protein</topology>
    </subcellularLocation>
</comment>
<feature type="transmembrane region" description="Helical" evidence="8">
    <location>
        <begin position="275"/>
        <end position="301"/>
    </location>
</feature>
<feature type="transmembrane region" description="Helical" evidence="8">
    <location>
        <begin position="173"/>
        <end position="194"/>
    </location>
</feature>
<dbReference type="InterPro" id="IPR036388">
    <property type="entry name" value="WH-like_DNA-bd_sf"/>
</dbReference>
<evidence type="ECO:0000256" key="7">
    <source>
        <dbReference type="ARBA" id="ARBA00023136"/>
    </source>
</evidence>
<name>A0AA46YL56_9ACTN</name>
<feature type="transmembrane region" description="Helical" evidence="8">
    <location>
        <begin position="20"/>
        <end position="42"/>
    </location>
</feature>
<dbReference type="RefSeq" id="WP_271635089.1">
    <property type="nucleotide sequence ID" value="NZ_CP094970.1"/>
</dbReference>
<evidence type="ECO:0000313" key="11">
    <source>
        <dbReference type="Proteomes" id="UP001164390"/>
    </source>
</evidence>
<feature type="transmembrane region" description="Helical" evidence="8">
    <location>
        <begin position="368"/>
        <end position="395"/>
    </location>
</feature>
<dbReference type="PROSITE" id="PS50850">
    <property type="entry name" value="MFS"/>
    <property type="match status" value="1"/>
</dbReference>
<feature type="transmembrane region" description="Helical" evidence="8">
    <location>
        <begin position="339"/>
        <end position="356"/>
    </location>
</feature>
<dbReference type="Gene3D" id="1.10.10.10">
    <property type="entry name" value="Winged helix-like DNA-binding domain superfamily/Winged helix DNA-binding domain"/>
    <property type="match status" value="1"/>
</dbReference>
<feature type="transmembrane region" description="Helical" evidence="8">
    <location>
        <begin position="54"/>
        <end position="73"/>
    </location>
</feature>
<gene>
    <name evidence="10" type="ORF">L0C25_03855</name>
</gene>
<dbReference type="FunFam" id="1.20.1720.10:FF:000004">
    <property type="entry name" value="EmrB/QacA family drug resistance transporter"/>
    <property type="match status" value="1"/>
</dbReference>
<dbReference type="InterPro" id="IPR020846">
    <property type="entry name" value="MFS_dom"/>
</dbReference>
<evidence type="ECO:0000256" key="1">
    <source>
        <dbReference type="ARBA" id="ARBA00004651"/>
    </source>
</evidence>
<feature type="domain" description="Major facilitator superfamily (MFS) profile" evidence="9">
    <location>
        <begin position="20"/>
        <end position="500"/>
    </location>
</feature>
<feature type="transmembrane region" description="Helical" evidence="8">
    <location>
        <begin position="474"/>
        <end position="495"/>
    </location>
</feature>
<organism evidence="10 11">
    <name type="scientific">Solicola gregarius</name>
    <dbReference type="NCBI Taxonomy" id="2908642"/>
    <lineage>
        <taxon>Bacteria</taxon>
        <taxon>Bacillati</taxon>
        <taxon>Actinomycetota</taxon>
        <taxon>Actinomycetes</taxon>
        <taxon>Propionibacteriales</taxon>
        <taxon>Nocardioidaceae</taxon>
        <taxon>Solicola</taxon>
    </lineage>
</organism>
<feature type="transmembrane region" description="Helical" evidence="8">
    <location>
        <begin position="313"/>
        <end position="332"/>
    </location>
</feature>
<keyword evidence="7 8" id="KW-0472">Membrane</keyword>
<dbReference type="InterPro" id="IPR036259">
    <property type="entry name" value="MFS_trans_sf"/>
</dbReference>
<dbReference type="SUPFAM" id="SSF46785">
    <property type="entry name" value="Winged helix' DNA-binding domain"/>
    <property type="match status" value="1"/>
</dbReference>
<keyword evidence="11" id="KW-1185">Reference proteome</keyword>
<feature type="transmembrane region" description="Helical" evidence="8">
    <location>
        <begin position="85"/>
        <end position="104"/>
    </location>
</feature>
<evidence type="ECO:0000256" key="4">
    <source>
        <dbReference type="ARBA" id="ARBA00022475"/>
    </source>
</evidence>
<dbReference type="KEGG" id="sgrg:L0C25_03855"/>
<evidence type="ECO:0000256" key="5">
    <source>
        <dbReference type="ARBA" id="ARBA00022692"/>
    </source>
</evidence>
<feature type="transmembrane region" description="Helical" evidence="8">
    <location>
        <begin position="407"/>
        <end position="429"/>
    </location>
</feature>
<reference evidence="10" key="1">
    <citation type="submission" date="2022-01" db="EMBL/GenBank/DDBJ databases">
        <title>Nocardioidaceae gen. sp. A5X3R13.</title>
        <authorList>
            <person name="Lopez Marin M.A."/>
            <person name="Uhlik O."/>
        </authorList>
    </citation>
    <scope>NUCLEOTIDE SEQUENCE</scope>
    <source>
        <strain evidence="10">A5X3R13</strain>
    </source>
</reference>
<dbReference type="InterPro" id="IPR004638">
    <property type="entry name" value="EmrB-like"/>
</dbReference>
<sequence length="674" mass="71115">MANVETADDAVHDSRRVWTILGALLLGMLLAALDQTIVSTALPTIVADLGGAEHLSWVVTAYLLASTASTPLWGKLGDLYGRKPFYITAIVIFLIGSVLSGLSQNMLELILFRALQGLGGGGLMVGSQAIVGDVVPPRDRGRYQGLFGATFGVASVLGPLLGGLFVDNLSWRWVFYINVPIGAVALVVLVAVLPSAGERTQRSIDYLGTALVAAAATCLVLCTSLGGTSYDWGSWQIIGLGVLGVVLAIAFLFAEQRAKEPVIPLSLFSNRAFSLASAIGFVVGFAMLGALTFLPLFLQIVQGVDPTDSGLRLLPMMFGLLLTSIGSGFLISKSGRYKVFPIAGTALMAVGLYLLSTMGASTGVAQSSLYMFVLGVGIGLVMQVLVIVVQSAVGYEDLGVATSGATFFRSIGGSFGTAVFGTVFANALADNLASSGGAQALPEGTPTSGLSPEALGQLPAAARDVIVSVYADSLGTVFLTVVPVALVAFALAIFLPEIELRSTVRAVDPGETFGMPQDRTSLQEVARAVEVLVHREKRREIYERLADRAGITLAPRGCWLLFRVTDHPATPIEEMADRLGAEPDLVRSGLEDLRDAGYCEVVEHPGGARAELTDAGRQTMAALVEARREALVDLLDGLDPREYPELEQLVRDLAHSLLATDDRMLEDARPPAVH</sequence>
<comment type="similarity">
    <text evidence="2">Belongs to the major facilitator superfamily. TCR/Tet family.</text>
</comment>
<accession>A0AA46YL56</accession>
<keyword evidence="5 8" id="KW-0812">Transmembrane</keyword>
<dbReference type="Gene3D" id="1.20.1250.20">
    <property type="entry name" value="MFS general substrate transporter like domains"/>
    <property type="match status" value="1"/>
</dbReference>
<feature type="transmembrane region" description="Helical" evidence="8">
    <location>
        <begin position="232"/>
        <end position="254"/>
    </location>
</feature>
<proteinExistence type="inferred from homology"/>
<protein>
    <submittedName>
        <fullName evidence="10">MFS transporter</fullName>
    </submittedName>
</protein>
<dbReference type="CDD" id="cd17502">
    <property type="entry name" value="MFS_Azr1_MDR_like"/>
    <property type="match status" value="1"/>
</dbReference>
<dbReference type="PANTHER" id="PTHR23501">
    <property type="entry name" value="MAJOR FACILITATOR SUPERFAMILY"/>
    <property type="match status" value="1"/>
</dbReference>
<dbReference type="GO" id="GO:0022857">
    <property type="term" value="F:transmembrane transporter activity"/>
    <property type="evidence" value="ECO:0007669"/>
    <property type="project" value="InterPro"/>
</dbReference>
<dbReference type="InterPro" id="IPR036390">
    <property type="entry name" value="WH_DNA-bd_sf"/>
</dbReference>
<evidence type="ECO:0000313" key="10">
    <source>
        <dbReference type="EMBL" id="UYM06222.1"/>
    </source>
</evidence>
<feature type="transmembrane region" description="Helical" evidence="8">
    <location>
        <begin position="143"/>
        <end position="161"/>
    </location>
</feature>
<keyword evidence="3" id="KW-0813">Transport</keyword>
<dbReference type="Pfam" id="PF07690">
    <property type="entry name" value="MFS_1"/>
    <property type="match status" value="1"/>
</dbReference>
<dbReference type="SUPFAM" id="SSF103473">
    <property type="entry name" value="MFS general substrate transporter"/>
    <property type="match status" value="1"/>
</dbReference>
<dbReference type="GO" id="GO:0005886">
    <property type="term" value="C:plasma membrane"/>
    <property type="evidence" value="ECO:0007669"/>
    <property type="project" value="UniProtKB-SubCell"/>
</dbReference>
<feature type="transmembrane region" description="Helical" evidence="8">
    <location>
        <begin position="206"/>
        <end position="226"/>
    </location>
</feature>
<keyword evidence="6 8" id="KW-1133">Transmembrane helix</keyword>
<feature type="transmembrane region" description="Helical" evidence="8">
    <location>
        <begin position="110"/>
        <end position="131"/>
    </location>
</feature>
<evidence type="ECO:0000256" key="3">
    <source>
        <dbReference type="ARBA" id="ARBA00022448"/>
    </source>
</evidence>
<evidence type="ECO:0000256" key="6">
    <source>
        <dbReference type="ARBA" id="ARBA00022989"/>
    </source>
</evidence>
<keyword evidence="4" id="KW-1003">Cell membrane</keyword>
<evidence type="ECO:0000259" key="9">
    <source>
        <dbReference type="PROSITE" id="PS50850"/>
    </source>
</evidence>
<evidence type="ECO:0000256" key="8">
    <source>
        <dbReference type="SAM" id="Phobius"/>
    </source>
</evidence>
<dbReference type="Proteomes" id="UP001164390">
    <property type="component" value="Chromosome"/>
</dbReference>
<evidence type="ECO:0000256" key="2">
    <source>
        <dbReference type="ARBA" id="ARBA00007520"/>
    </source>
</evidence>
<dbReference type="Gene3D" id="1.20.1720.10">
    <property type="entry name" value="Multidrug resistance protein D"/>
    <property type="match status" value="1"/>
</dbReference>
<dbReference type="EMBL" id="CP094970">
    <property type="protein sequence ID" value="UYM06222.1"/>
    <property type="molecule type" value="Genomic_DNA"/>
</dbReference>
<dbReference type="AlphaFoldDB" id="A0AA46YL56"/>